<protein>
    <submittedName>
        <fullName evidence="1">Uncharacterized protein</fullName>
    </submittedName>
</protein>
<dbReference type="AlphaFoldDB" id="A0A0C3AZQ2"/>
<dbReference type="Proteomes" id="UP000054097">
    <property type="component" value="Unassembled WGS sequence"/>
</dbReference>
<gene>
    <name evidence="1" type="ORF">M408DRAFT_231009</name>
</gene>
<evidence type="ECO:0000313" key="1">
    <source>
        <dbReference type="EMBL" id="KIM24731.1"/>
    </source>
</evidence>
<accession>A0A0C3AZQ2</accession>
<dbReference type="HOGENOM" id="CLU_2623533_0_0_1"/>
<organism evidence="1 2">
    <name type="scientific">Serendipita vermifera MAFF 305830</name>
    <dbReference type="NCBI Taxonomy" id="933852"/>
    <lineage>
        <taxon>Eukaryota</taxon>
        <taxon>Fungi</taxon>
        <taxon>Dikarya</taxon>
        <taxon>Basidiomycota</taxon>
        <taxon>Agaricomycotina</taxon>
        <taxon>Agaricomycetes</taxon>
        <taxon>Sebacinales</taxon>
        <taxon>Serendipitaceae</taxon>
        <taxon>Serendipita</taxon>
    </lineage>
</organism>
<reference evidence="2" key="2">
    <citation type="submission" date="2015-01" db="EMBL/GenBank/DDBJ databases">
        <title>Evolutionary Origins and Diversification of the Mycorrhizal Mutualists.</title>
        <authorList>
            <consortium name="DOE Joint Genome Institute"/>
            <consortium name="Mycorrhizal Genomics Consortium"/>
            <person name="Kohler A."/>
            <person name="Kuo A."/>
            <person name="Nagy L.G."/>
            <person name="Floudas D."/>
            <person name="Copeland A."/>
            <person name="Barry K.W."/>
            <person name="Cichocki N."/>
            <person name="Veneault-Fourrey C."/>
            <person name="LaButti K."/>
            <person name="Lindquist E.A."/>
            <person name="Lipzen A."/>
            <person name="Lundell T."/>
            <person name="Morin E."/>
            <person name="Murat C."/>
            <person name="Riley R."/>
            <person name="Ohm R."/>
            <person name="Sun H."/>
            <person name="Tunlid A."/>
            <person name="Henrissat B."/>
            <person name="Grigoriev I.V."/>
            <person name="Hibbett D.S."/>
            <person name="Martin F."/>
        </authorList>
    </citation>
    <scope>NUCLEOTIDE SEQUENCE [LARGE SCALE GENOMIC DNA]</scope>
    <source>
        <strain evidence="2">MAFF 305830</strain>
    </source>
</reference>
<evidence type="ECO:0000313" key="2">
    <source>
        <dbReference type="Proteomes" id="UP000054097"/>
    </source>
</evidence>
<proteinExistence type="predicted"/>
<reference evidence="1 2" key="1">
    <citation type="submission" date="2014-04" db="EMBL/GenBank/DDBJ databases">
        <authorList>
            <consortium name="DOE Joint Genome Institute"/>
            <person name="Kuo A."/>
            <person name="Zuccaro A."/>
            <person name="Kohler A."/>
            <person name="Nagy L.G."/>
            <person name="Floudas D."/>
            <person name="Copeland A."/>
            <person name="Barry K.W."/>
            <person name="Cichocki N."/>
            <person name="Veneault-Fourrey C."/>
            <person name="LaButti K."/>
            <person name="Lindquist E.A."/>
            <person name="Lipzen A."/>
            <person name="Lundell T."/>
            <person name="Morin E."/>
            <person name="Murat C."/>
            <person name="Sun H."/>
            <person name="Tunlid A."/>
            <person name="Henrissat B."/>
            <person name="Grigoriev I.V."/>
            <person name="Hibbett D.S."/>
            <person name="Martin F."/>
            <person name="Nordberg H.P."/>
            <person name="Cantor M.N."/>
            <person name="Hua S.X."/>
        </authorList>
    </citation>
    <scope>NUCLEOTIDE SEQUENCE [LARGE SCALE GENOMIC DNA]</scope>
    <source>
        <strain evidence="1 2">MAFF 305830</strain>
    </source>
</reference>
<keyword evidence="2" id="KW-1185">Reference proteome</keyword>
<dbReference type="EMBL" id="KN824321">
    <property type="protein sequence ID" value="KIM24731.1"/>
    <property type="molecule type" value="Genomic_DNA"/>
</dbReference>
<name>A0A0C3AZQ2_SERVB</name>
<sequence>MPSPPSVPALYCTLLGASDGLDWTPVQSAIKESRLFGVTARAKSVVSGPDSLTWYLPFITHTTTLGATFMSKYSARFF</sequence>